<dbReference type="EMBL" id="JBHSJB010000006">
    <property type="protein sequence ID" value="MFC5053401.1"/>
    <property type="molecule type" value="Genomic_DNA"/>
</dbReference>
<sequence length="51" mass="6035">MPWVQRHRRRLPYSFFRTTTVQSHHRRRPGSVPIVPIAIVAGIMLLLILIF</sequence>
<evidence type="ECO:0000256" key="1">
    <source>
        <dbReference type="SAM" id="Phobius"/>
    </source>
</evidence>
<accession>A0ABV9XT60</accession>
<keyword evidence="1" id="KW-0472">Membrane</keyword>
<name>A0ABV9XT60_9PSEU</name>
<keyword evidence="1" id="KW-0812">Transmembrane</keyword>
<evidence type="ECO:0000313" key="2">
    <source>
        <dbReference type="EMBL" id="MFC5053401.1"/>
    </source>
</evidence>
<keyword evidence="1" id="KW-1133">Transmembrane helix</keyword>
<protein>
    <submittedName>
        <fullName evidence="2">Uncharacterized protein</fullName>
    </submittedName>
</protein>
<dbReference type="Proteomes" id="UP001595833">
    <property type="component" value="Unassembled WGS sequence"/>
</dbReference>
<proteinExistence type="predicted"/>
<comment type="caution">
    <text evidence="2">The sequence shown here is derived from an EMBL/GenBank/DDBJ whole genome shotgun (WGS) entry which is preliminary data.</text>
</comment>
<keyword evidence="3" id="KW-1185">Reference proteome</keyword>
<evidence type="ECO:0000313" key="3">
    <source>
        <dbReference type="Proteomes" id="UP001595833"/>
    </source>
</evidence>
<organism evidence="2 3">
    <name type="scientific">Saccharothrix xinjiangensis</name>
    <dbReference type="NCBI Taxonomy" id="204798"/>
    <lineage>
        <taxon>Bacteria</taxon>
        <taxon>Bacillati</taxon>
        <taxon>Actinomycetota</taxon>
        <taxon>Actinomycetes</taxon>
        <taxon>Pseudonocardiales</taxon>
        <taxon>Pseudonocardiaceae</taxon>
        <taxon>Saccharothrix</taxon>
    </lineage>
</organism>
<dbReference type="RefSeq" id="WP_344038518.1">
    <property type="nucleotide sequence ID" value="NZ_BAAAKE010000011.1"/>
</dbReference>
<feature type="transmembrane region" description="Helical" evidence="1">
    <location>
        <begin position="32"/>
        <end position="50"/>
    </location>
</feature>
<gene>
    <name evidence="2" type="ORF">ACFPFM_06460</name>
</gene>
<reference evidence="3" key="1">
    <citation type="journal article" date="2019" name="Int. J. Syst. Evol. Microbiol.">
        <title>The Global Catalogue of Microorganisms (GCM) 10K type strain sequencing project: providing services to taxonomists for standard genome sequencing and annotation.</title>
        <authorList>
            <consortium name="The Broad Institute Genomics Platform"/>
            <consortium name="The Broad Institute Genome Sequencing Center for Infectious Disease"/>
            <person name="Wu L."/>
            <person name="Ma J."/>
        </authorList>
    </citation>
    <scope>NUCLEOTIDE SEQUENCE [LARGE SCALE GENOMIC DNA]</scope>
    <source>
        <strain evidence="3">KCTC 12848</strain>
    </source>
</reference>